<evidence type="ECO:0000256" key="1">
    <source>
        <dbReference type="HAMAP-Rule" id="MF_02200"/>
    </source>
</evidence>
<dbReference type="Pfam" id="PF03927">
    <property type="entry name" value="NapD"/>
    <property type="match status" value="1"/>
</dbReference>
<comment type="caution">
    <text evidence="2">The sequence shown here is derived from an EMBL/GenBank/DDBJ whole genome shotgun (WGS) entry which is preliminary data.</text>
</comment>
<dbReference type="Gene3D" id="3.30.70.920">
    <property type="match status" value="1"/>
</dbReference>
<sequence>MVISSFIVEAHLKKVDEVKTLLKSLPGVEVHSIIKDIKIIVTLETDTIDQSYRIGEKMSKLSGVISLCLIYTNFEDEVLSNPQAGL</sequence>
<organism evidence="2 3">
    <name type="scientific">Evansella vedderi</name>
    <dbReference type="NCBI Taxonomy" id="38282"/>
    <lineage>
        <taxon>Bacteria</taxon>
        <taxon>Bacillati</taxon>
        <taxon>Bacillota</taxon>
        <taxon>Bacilli</taxon>
        <taxon>Bacillales</taxon>
        <taxon>Bacillaceae</taxon>
        <taxon>Evansella</taxon>
    </lineage>
</organism>
<name>A0ABT9ZVG0_9BACI</name>
<accession>A0ABT9ZVG0</accession>
<evidence type="ECO:0000313" key="2">
    <source>
        <dbReference type="EMBL" id="MDQ0255224.1"/>
    </source>
</evidence>
<gene>
    <name evidence="1" type="primary">napD</name>
    <name evidence="2" type="ORF">J2S74_002606</name>
</gene>
<evidence type="ECO:0000313" key="3">
    <source>
        <dbReference type="Proteomes" id="UP001230005"/>
    </source>
</evidence>
<comment type="subunit">
    <text evidence="1">Interacts with the cytoplasmic NapA precursor.</text>
</comment>
<proteinExistence type="inferred from homology"/>
<dbReference type="Proteomes" id="UP001230005">
    <property type="component" value="Unassembled WGS sequence"/>
</dbReference>
<dbReference type="HAMAP" id="MF_02200">
    <property type="entry name" value="NapD"/>
    <property type="match status" value="1"/>
</dbReference>
<dbReference type="EMBL" id="JAUSUG010000009">
    <property type="protein sequence ID" value="MDQ0255224.1"/>
    <property type="molecule type" value="Genomic_DNA"/>
</dbReference>
<dbReference type="InterPro" id="IPR005623">
    <property type="entry name" value="Chaperone_NapD_NO3_reduct"/>
</dbReference>
<comment type="subcellular location">
    <subcellularLocation>
        <location evidence="1">Cytoplasm</location>
    </subcellularLocation>
</comment>
<keyword evidence="3" id="KW-1185">Reference proteome</keyword>
<comment type="similarity">
    <text evidence="1">Belongs to the NapD family.</text>
</comment>
<comment type="function">
    <text evidence="1">Chaperone for NapA, the catalytic subunit of the periplasmic nitrate reductase. It binds directly and specifically to the twin-arginine signal peptide of NapA, preventing premature interaction with the Tat translocase and premature export.</text>
</comment>
<keyword evidence="1" id="KW-0143">Chaperone</keyword>
<reference evidence="2 3" key="1">
    <citation type="submission" date="2023-07" db="EMBL/GenBank/DDBJ databases">
        <title>Genomic Encyclopedia of Type Strains, Phase IV (KMG-IV): sequencing the most valuable type-strain genomes for metagenomic binning, comparative biology and taxonomic classification.</title>
        <authorList>
            <person name="Goeker M."/>
        </authorList>
    </citation>
    <scope>NUCLEOTIDE SEQUENCE [LARGE SCALE GENOMIC DNA]</scope>
    <source>
        <strain evidence="2 3">DSM 9768</strain>
    </source>
</reference>
<keyword evidence="1" id="KW-0963">Cytoplasm</keyword>
<dbReference type="RefSeq" id="WP_307326166.1">
    <property type="nucleotide sequence ID" value="NZ_JAUSUG010000009.1"/>
</dbReference>
<protein>
    <recommendedName>
        <fullName evidence="1">Chaperone NapD</fullName>
    </recommendedName>
    <alternativeName>
        <fullName evidence="1">NapA signal peptide-binding chaperone NapD</fullName>
    </alternativeName>
</protein>